<protein>
    <recommendedName>
        <fullName evidence="7">AGC-kinase C-terminal domain-containing protein</fullName>
    </recommendedName>
</protein>
<dbReference type="OMA" id="ETHSEMY"/>
<dbReference type="Pfam" id="PF00433">
    <property type="entry name" value="Pkinase_C"/>
    <property type="match status" value="1"/>
</dbReference>
<evidence type="ECO:0000256" key="2">
    <source>
        <dbReference type="ARBA" id="ARBA00022679"/>
    </source>
</evidence>
<gene>
    <name evidence="8" type="primary">ABSGL_14323.1 scaffold 14385</name>
</gene>
<dbReference type="Gene3D" id="3.30.200.20">
    <property type="entry name" value="Phosphorylase Kinase, domain 1"/>
    <property type="match status" value="1"/>
</dbReference>
<dbReference type="OrthoDB" id="63267at2759"/>
<evidence type="ECO:0000259" key="7">
    <source>
        <dbReference type="PROSITE" id="PS51285"/>
    </source>
</evidence>
<keyword evidence="3" id="KW-0547">Nucleotide-binding</keyword>
<dbReference type="SUPFAM" id="SSF56112">
    <property type="entry name" value="Protein kinase-like (PK-like)"/>
    <property type="match status" value="1"/>
</dbReference>
<dbReference type="InParanoid" id="A0A168SMS4"/>
<evidence type="ECO:0000256" key="6">
    <source>
        <dbReference type="SAM" id="MobiDB-lite"/>
    </source>
</evidence>
<sequence length="209" mass="23200">MLMGLPPFWAETHSEMYGRVLDAPLEFPEDMDPVTSDFIAGLLRRDPAERLGTGVDGPITIRSHPYFDSLQWTDVYYRRIKPPYVPNLKSETDFSHFDKDFLAMTPRLSPSTMQQTQSATMDPSLLDLAFQGYSYTNTDSNYMEDAFPSPSATTSDLQHSSIYYYEDDDYGSVEAATSDDRHNDSGVTTSSSGGGGLEPGSNASHVYGN</sequence>
<dbReference type="SMART" id="SM00133">
    <property type="entry name" value="S_TK_X"/>
    <property type="match status" value="1"/>
</dbReference>
<evidence type="ECO:0000313" key="8">
    <source>
        <dbReference type="EMBL" id="SAM08660.1"/>
    </source>
</evidence>
<evidence type="ECO:0000256" key="5">
    <source>
        <dbReference type="ARBA" id="ARBA00022840"/>
    </source>
</evidence>
<keyword evidence="4" id="KW-0418">Kinase</keyword>
<dbReference type="PROSITE" id="PS51285">
    <property type="entry name" value="AGC_KINASE_CTER"/>
    <property type="match status" value="1"/>
</dbReference>
<dbReference type="EMBL" id="LT554895">
    <property type="protein sequence ID" value="SAM08660.1"/>
    <property type="molecule type" value="Genomic_DNA"/>
</dbReference>
<reference evidence="8" key="1">
    <citation type="submission" date="2016-04" db="EMBL/GenBank/DDBJ databases">
        <authorList>
            <person name="Evans L.H."/>
            <person name="Alamgir A."/>
            <person name="Owens N."/>
            <person name="Weber N.D."/>
            <person name="Virtaneva K."/>
            <person name="Barbian K."/>
            <person name="Babar A."/>
            <person name="Rosenke K."/>
        </authorList>
    </citation>
    <scope>NUCLEOTIDE SEQUENCE [LARGE SCALE GENOMIC DNA]</scope>
    <source>
        <strain evidence="8">CBS 101.48</strain>
    </source>
</reference>
<evidence type="ECO:0000256" key="4">
    <source>
        <dbReference type="ARBA" id="ARBA00022777"/>
    </source>
</evidence>
<dbReference type="GO" id="GO:0005524">
    <property type="term" value="F:ATP binding"/>
    <property type="evidence" value="ECO:0007669"/>
    <property type="project" value="UniProtKB-KW"/>
</dbReference>
<dbReference type="InterPro" id="IPR000961">
    <property type="entry name" value="AGC-kinase_C"/>
</dbReference>
<evidence type="ECO:0000256" key="1">
    <source>
        <dbReference type="ARBA" id="ARBA00022527"/>
    </source>
</evidence>
<proteinExistence type="predicted"/>
<evidence type="ECO:0000256" key="3">
    <source>
        <dbReference type="ARBA" id="ARBA00022741"/>
    </source>
</evidence>
<accession>A0A168SMS4</accession>
<keyword evidence="1" id="KW-0723">Serine/threonine-protein kinase</keyword>
<keyword evidence="5" id="KW-0067">ATP-binding</keyword>
<dbReference type="AlphaFoldDB" id="A0A168SMS4"/>
<name>A0A168SMS4_ABSGL</name>
<dbReference type="GO" id="GO:0004674">
    <property type="term" value="F:protein serine/threonine kinase activity"/>
    <property type="evidence" value="ECO:0007669"/>
    <property type="project" value="UniProtKB-KW"/>
</dbReference>
<feature type="region of interest" description="Disordered" evidence="6">
    <location>
        <begin position="174"/>
        <end position="209"/>
    </location>
</feature>
<dbReference type="InterPro" id="IPR017892">
    <property type="entry name" value="Pkinase_C"/>
</dbReference>
<dbReference type="PANTHER" id="PTHR24351">
    <property type="entry name" value="RIBOSOMAL PROTEIN S6 KINASE"/>
    <property type="match status" value="1"/>
</dbReference>
<dbReference type="STRING" id="4829.A0A168SMS4"/>
<organism evidence="8">
    <name type="scientific">Absidia glauca</name>
    <name type="common">Pin mould</name>
    <dbReference type="NCBI Taxonomy" id="4829"/>
    <lineage>
        <taxon>Eukaryota</taxon>
        <taxon>Fungi</taxon>
        <taxon>Fungi incertae sedis</taxon>
        <taxon>Mucoromycota</taxon>
        <taxon>Mucoromycotina</taxon>
        <taxon>Mucoromycetes</taxon>
        <taxon>Mucorales</taxon>
        <taxon>Cunninghamellaceae</taxon>
        <taxon>Absidia</taxon>
    </lineage>
</organism>
<keyword evidence="9" id="KW-1185">Reference proteome</keyword>
<keyword evidence="2" id="KW-0808">Transferase</keyword>
<feature type="compositionally biased region" description="Low complexity" evidence="6">
    <location>
        <begin position="199"/>
        <end position="209"/>
    </location>
</feature>
<feature type="domain" description="AGC-kinase C-terminal" evidence="7">
    <location>
        <begin position="68"/>
        <end position="145"/>
    </location>
</feature>
<evidence type="ECO:0000313" key="9">
    <source>
        <dbReference type="Proteomes" id="UP000078561"/>
    </source>
</evidence>
<dbReference type="Gene3D" id="1.10.510.10">
    <property type="entry name" value="Transferase(Phosphotransferase) domain 1"/>
    <property type="match status" value="1"/>
</dbReference>
<dbReference type="Proteomes" id="UP000078561">
    <property type="component" value="Unassembled WGS sequence"/>
</dbReference>
<dbReference type="InterPro" id="IPR011009">
    <property type="entry name" value="Kinase-like_dom_sf"/>
</dbReference>